<evidence type="ECO:0000256" key="1">
    <source>
        <dbReference type="SAM" id="SignalP"/>
    </source>
</evidence>
<dbReference type="EMBL" id="VCGU01000001">
    <property type="protein sequence ID" value="TRY80958.1"/>
    <property type="molecule type" value="Genomic_DNA"/>
</dbReference>
<dbReference type="AlphaFoldDB" id="A0A553PTE6"/>
<evidence type="ECO:0000313" key="2">
    <source>
        <dbReference type="EMBL" id="TRY80958.1"/>
    </source>
</evidence>
<proteinExistence type="predicted"/>
<feature type="chain" id="PRO_5022081257" description="CUB domain-containing protein" evidence="1">
    <location>
        <begin position="25"/>
        <end position="219"/>
    </location>
</feature>
<evidence type="ECO:0008006" key="4">
    <source>
        <dbReference type="Google" id="ProtNLM"/>
    </source>
</evidence>
<name>A0A553PTE6_TIGCA</name>
<organism evidence="2 3">
    <name type="scientific">Tigriopus californicus</name>
    <name type="common">Marine copepod</name>
    <dbReference type="NCBI Taxonomy" id="6832"/>
    <lineage>
        <taxon>Eukaryota</taxon>
        <taxon>Metazoa</taxon>
        <taxon>Ecdysozoa</taxon>
        <taxon>Arthropoda</taxon>
        <taxon>Crustacea</taxon>
        <taxon>Multicrustacea</taxon>
        <taxon>Hexanauplia</taxon>
        <taxon>Copepoda</taxon>
        <taxon>Harpacticoida</taxon>
        <taxon>Harpacticidae</taxon>
        <taxon>Tigriopus</taxon>
    </lineage>
</organism>
<protein>
    <recommendedName>
        <fullName evidence="4">CUB domain-containing protein</fullName>
    </recommendedName>
</protein>
<feature type="signal peptide" evidence="1">
    <location>
        <begin position="1"/>
        <end position="24"/>
    </location>
</feature>
<accession>A0A553PTE6</accession>
<keyword evidence="3" id="KW-1185">Reference proteome</keyword>
<keyword evidence="1" id="KW-0732">Signal</keyword>
<gene>
    <name evidence="2" type="ORF">TCAL_09566</name>
</gene>
<reference evidence="2 3" key="1">
    <citation type="journal article" date="2018" name="Nat. Ecol. Evol.">
        <title>Genomic signatures of mitonuclear coevolution across populations of Tigriopus californicus.</title>
        <authorList>
            <person name="Barreto F.S."/>
            <person name="Watson E.T."/>
            <person name="Lima T.G."/>
            <person name="Willett C.S."/>
            <person name="Edmands S."/>
            <person name="Li W."/>
            <person name="Burton R.S."/>
        </authorList>
    </citation>
    <scope>NUCLEOTIDE SEQUENCE [LARGE SCALE GENOMIC DNA]</scope>
    <source>
        <strain evidence="2 3">San Diego</strain>
    </source>
</reference>
<evidence type="ECO:0000313" key="3">
    <source>
        <dbReference type="Proteomes" id="UP000318571"/>
    </source>
</evidence>
<comment type="caution">
    <text evidence="2">The sequence shown here is derived from an EMBL/GenBank/DDBJ whole genome shotgun (WGS) entry which is preliminary data.</text>
</comment>
<sequence>MCYDLMWLSITFLTFRLDFQPTTTLPLATLPDGQCGDTGAELRVGSGFSNNAAAFPPVICGQLTGQHLYFESGSTGNAGSLAISLGTTPGPRQYNIKVSYIPCDSPLSFSVAESAIVTPDPFDVSNANMIQDNCMKLSHVLIPSSVMIHDNDRMVIVIPSMRCGQNFGSVSGPDQRVPSSLPSLPNVPFAIGVRTLPAMLVGGVTGLGGFSLDYTQVPC</sequence>
<dbReference type="Proteomes" id="UP000318571">
    <property type="component" value="Chromosome 12"/>
</dbReference>